<accession>G4U1H6</accession>
<dbReference type="Proteomes" id="UP000007148">
    <property type="component" value="Unassembled WGS sequence"/>
</dbReference>
<sequence>MAGEAQIKRNTELVYLYNELNKLSITVLPLPRRLSISGANVCAIRPTTASADKPTDEARQKDEK</sequence>
<dbReference type="EMBL" id="CAFZ01001582">
    <property type="protein sequence ID" value="CCA77419.1"/>
    <property type="molecule type" value="Genomic_DNA"/>
</dbReference>
<gene>
    <name evidence="1" type="ORF">PIIN_11396</name>
</gene>
<evidence type="ECO:0000313" key="2">
    <source>
        <dbReference type="Proteomes" id="UP000007148"/>
    </source>
</evidence>
<protein>
    <submittedName>
        <fullName evidence="1">Uncharacterized protein</fullName>
    </submittedName>
</protein>
<keyword evidence="2" id="KW-1185">Reference proteome</keyword>
<dbReference type="HOGENOM" id="CLU_2868515_0_0_1"/>
<dbReference type="AlphaFoldDB" id="G4U1H6"/>
<proteinExistence type="predicted"/>
<dbReference type="InParanoid" id="G4U1H6"/>
<name>G4U1H6_SERID</name>
<organism evidence="1 2">
    <name type="scientific">Serendipita indica (strain DSM 11827)</name>
    <name type="common">Root endophyte fungus</name>
    <name type="synonym">Piriformospora indica</name>
    <dbReference type="NCBI Taxonomy" id="1109443"/>
    <lineage>
        <taxon>Eukaryota</taxon>
        <taxon>Fungi</taxon>
        <taxon>Dikarya</taxon>
        <taxon>Basidiomycota</taxon>
        <taxon>Agaricomycotina</taxon>
        <taxon>Agaricomycetes</taxon>
        <taxon>Sebacinales</taxon>
        <taxon>Serendipitaceae</taxon>
        <taxon>Serendipita</taxon>
    </lineage>
</organism>
<reference evidence="1 2" key="1">
    <citation type="journal article" date="2011" name="PLoS Pathog.">
        <title>Endophytic Life Strategies Decoded by Genome and Transcriptome Analyses of the Mutualistic Root Symbiont Piriformospora indica.</title>
        <authorList>
            <person name="Zuccaro A."/>
            <person name="Lahrmann U."/>
            <person name="Guldener U."/>
            <person name="Langen G."/>
            <person name="Pfiffi S."/>
            <person name="Biedenkopf D."/>
            <person name="Wong P."/>
            <person name="Samans B."/>
            <person name="Grimm C."/>
            <person name="Basiewicz M."/>
            <person name="Murat C."/>
            <person name="Martin F."/>
            <person name="Kogel K.H."/>
        </authorList>
    </citation>
    <scope>NUCLEOTIDE SEQUENCE [LARGE SCALE GENOMIC DNA]</scope>
    <source>
        <strain evidence="1 2">DSM 11827</strain>
    </source>
</reference>
<evidence type="ECO:0000313" key="1">
    <source>
        <dbReference type="EMBL" id="CCA77419.1"/>
    </source>
</evidence>
<comment type="caution">
    <text evidence="1">The sequence shown here is derived from an EMBL/GenBank/DDBJ whole genome shotgun (WGS) entry which is preliminary data.</text>
</comment>